<dbReference type="AlphaFoldDB" id="A0A7S7LD17"/>
<evidence type="ECO:0000313" key="2">
    <source>
        <dbReference type="EMBL" id="QOY39945.1"/>
    </source>
</evidence>
<reference evidence="2 3" key="1">
    <citation type="submission" date="2019-09" db="EMBL/GenBank/DDBJ databases">
        <title>Consistent, comparative and evidence-based genome assembly and annotation for Cryptosporidium parvum, C. hominis and C. tyzzeri.</title>
        <authorList>
            <person name="Baptista R.P."/>
            <person name="Li Y."/>
            <person name="Sateriale A."/>
            <person name="Ansell B."/>
            <person name="Jex A."/>
            <person name="Sanders M."/>
            <person name="Brooks K."/>
            <person name="Tracey A."/>
            <person name="Berriman M."/>
            <person name="Striepen B."/>
            <person name="Cotton J.A."/>
            <person name="Kissinger J.C."/>
        </authorList>
    </citation>
    <scope>NUCLEOTIDE SEQUENCE [LARGE SCALE GENOMIC DNA]</scope>
    <source>
        <strain evidence="2 3">IOWA-ATCC</strain>
    </source>
</reference>
<protein>
    <submittedName>
        <fullName evidence="2">Uncharacterized protein</fullName>
    </submittedName>
</protein>
<dbReference type="VEuPathDB" id="CryptoDB:CPATCC_0002000"/>
<feature type="transmembrane region" description="Helical" evidence="1">
    <location>
        <begin position="20"/>
        <end position="40"/>
    </location>
</feature>
<proteinExistence type="predicted"/>
<organism evidence="2 3">
    <name type="scientific">Cryptosporidium parvum</name>
    <dbReference type="NCBI Taxonomy" id="5807"/>
    <lineage>
        <taxon>Eukaryota</taxon>
        <taxon>Sar</taxon>
        <taxon>Alveolata</taxon>
        <taxon>Apicomplexa</taxon>
        <taxon>Conoidasida</taxon>
        <taxon>Coccidia</taxon>
        <taxon>Eucoccidiorida</taxon>
        <taxon>Eimeriorina</taxon>
        <taxon>Cryptosporidiidae</taxon>
        <taxon>Cryptosporidium</taxon>
    </lineage>
</organism>
<feature type="transmembrane region" description="Helical" evidence="1">
    <location>
        <begin position="71"/>
        <end position="90"/>
    </location>
</feature>
<name>A0A7S7LD17_CRYPV</name>
<feature type="transmembrane region" description="Helical" evidence="1">
    <location>
        <begin position="47"/>
        <end position="65"/>
    </location>
</feature>
<feature type="transmembrane region" description="Helical" evidence="1">
    <location>
        <begin position="97"/>
        <end position="118"/>
    </location>
</feature>
<evidence type="ECO:0000313" key="3">
    <source>
        <dbReference type="Proteomes" id="UP000593906"/>
    </source>
</evidence>
<sequence length="163" mass="18981">MHASRSFKYLITLPTPVCPFSEALFMQIGLGAGFSMLLVLEFRINEVLNSLLSYFFSFVYFPGVPKSLTSDFLFVFSIIILTFLSYAITLKVSSLSYYYFICFNFYFSMTTLPAIYFLCFPPRKINLHAFNVSLPFHFSLFFSPIYININKCLFLFFDCEIIK</sequence>
<dbReference type="Proteomes" id="UP000593906">
    <property type="component" value="Chromosome 8"/>
</dbReference>
<feature type="transmembrane region" description="Helical" evidence="1">
    <location>
        <begin position="138"/>
        <end position="157"/>
    </location>
</feature>
<accession>A0A7S7LD17</accession>
<keyword evidence="1" id="KW-1133">Transmembrane helix</keyword>
<evidence type="ECO:0000256" key="1">
    <source>
        <dbReference type="SAM" id="Phobius"/>
    </source>
</evidence>
<keyword evidence="1" id="KW-0812">Transmembrane</keyword>
<gene>
    <name evidence="2" type="ORF">CPATCC_004010</name>
</gene>
<dbReference type="EMBL" id="CP044415">
    <property type="protein sequence ID" value="QOY39945.1"/>
    <property type="molecule type" value="Genomic_DNA"/>
</dbReference>
<keyword evidence="1" id="KW-0472">Membrane</keyword>